<dbReference type="RefSeq" id="WP_085052868.1">
    <property type="nucleotide sequence ID" value="NZ_LNQR01000080.1"/>
</dbReference>
<evidence type="ECO:0000256" key="2">
    <source>
        <dbReference type="SAM" id="Phobius"/>
    </source>
</evidence>
<proteinExistence type="predicted"/>
<name>A0ABR5SDJ6_9BACT</name>
<dbReference type="SUPFAM" id="SSF58100">
    <property type="entry name" value="Bacterial hemolysins"/>
    <property type="match status" value="1"/>
</dbReference>
<accession>A0ABR5SDJ6</accession>
<organism evidence="3 4">
    <name type="scientific">Candidatus Magnetominusculus xianensis</name>
    <dbReference type="NCBI Taxonomy" id="1748249"/>
    <lineage>
        <taxon>Bacteria</taxon>
        <taxon>Pseudomonadati</taxon>
        <taxon>Nitrospirota</taxon>
        <taxon>Nitrospiria</taxon>
        <taxon>Nitrospirales</taxon>
        <taxon>Nitrospiraceae</taxon>
        <taxon>Candidatus Magnetominusculus</taxon>
    </lineage>
</organism>
<evidence type="ECO:0000313" key="4">
    <source>
        <dbReference type="Proteomes" id="UP000060487"/>
    </source>
</evidence>
<feature type="transmembrane region" description="Helical" evidence="2">
    <location>
        <begin position="101"/>
        <end position="123"/>
    </location>
</feature>
<feature type="coiled-coil region" evidence="1">
    <location>
        <begin position="70"/>
        <end position="97"/>
    </location>
</feature>
<dbReference type="EMBL" id="LNQR01000080">
    <property type="protein sequence ID" value="KWT82991.1"/>
    <property type="molecule type" value="Genomic_DNA"/>
</dbReference>
<evidence type="ECO:0000256" key="1">
    <source>
        <dbReference type="SAM" id="Coils"/>
    </source>
</evidence>
<keyword evidence="2" id="KW-0812">Transmembrane</keyword>
<keyword evidence="1" id="KW-0175">Coiled coil</keyword>
<evidence type="ECO:0008006" key="5">
    <source>
        <dbReference type="Google" id="ProtNLM"/>
    </source>
</evidence>
<evidence type="ECO:0000313" key="3">
    <source>
        <dbReference type="EMBL" id="KWT82991.1"/>
    </source>
</evidence>
<keyword evidence="2" id="KW-0472">Membrane</keyword>
<protein>
    <recommendedName>
        <fullName evidence="5">DUF1640 domain-containing protein</fullName>
    </recommendedName>
</protein>
<keyword evidence="4" id="KW-1185">Reference proteome</keyword>
<comment type="caution">
    <text evidence="3">The sequence shown here is derived from an EMBL/GenBank/DDBJ whole genome shotgun (WGS) entry which is preliminary data.</text>
</comment>
<dbReference type="Proteomes" id="UP000060487">
    <property type="component" value="Unassembled WGS sequence"/>
</dbReference>
<gene>
    <name evidence="3" type="ORF">ASN18_2265</name>
</gene>
<keyword evidence="2" id="KW-1133">Transmembrane helix</keyword>
<sequence length="125" mass="13868">MTGTIELYNVLKDTLGEAGAKTLVNTIEEVKEQVKKEAATKADLGLLEARLERKIESSKSELELKIESSKSDLELKIESVKQEIEKTRAEIEKTRSDTIKWVAAMLVAQSGIVAAFIRLFGIFGK</sequence>
<reference evidence="3 4" key="1">
    <citation type="submission" date="2015-11" db="EMBL/GenBank/DDBJ databases">
        <authorList>
            <person name="Lin W."/>
        </authorList>
    </citation>
    <scope>NUCLEOTIDE SEQUENCE [LARGE SCALE GENOMIC DNA]</scope>
    <source>
        <strain evidence="3 4">HCH-1</strain>
    </source>
</reference>